<dbReference type="SUPFAM" id="SSF49899">
    <property type="entry name" value="Concanavalin A-like lectins/glucanases"/>
    <property type="match status" value="2"/>
</dbReference>
<feature type="repeat" description="CSPG" evidence="5">
    <location>
        <begin position="28"/>
        <end position="120"/>
    </location>
</feature>
<reference evidence="9 10" key="1">
    <citation type="submission" date="2015-08" db="EMBL/GenBank/DDBJ databases">
        <title>Ancestral chromatin configuration constrains chromatin evolution on differentiating sex chromosomes in Drosophila.</title>
        <authorList>
            <person name="Zhou Q."/>
            <person name="Bachtrog D."/>
        </authorList>
    </citation>
    <scope>NUCLEOTIDE SEQUENCE [LARGE SCALE GENOMIC DNA]</scope>
    <source>
        <tissue evidence="9">Whole larvae</tissue>
    </source>
</reference>
<feature type="repeat" description="CSPG" evidence="5">
    <location>
        <begin position="2399"/>
        <end position="2495"/>
    </location>
</feature>
<feature type="repeat" description="CSPG" evidence="5">
    <location>
        <begin position="1373"/>
        <end position="1467"/>
    </location>
</feature>
<evidence type="ECO:0000256" key="2">
    <source>
        <dbReference type="ARBA" id="ARBA00022737"/>
    </source>
</evidence>
<dbReference type="Pfam" id="PF02210">
    <property type="entry name" value="Laminin_G_2"/>
    <property type="match status" value="2"/>
</dbReference>
<feature type="repeat" description="CSPG" evidence="5">
    <location>
        <begin position="1486"/>
        <end position="1581"/>
    </location>
</feature>
<organism evidence="9 10">
    <name type="scientific">Drosophila busckii</name>
    <name type="common">Fruit fly</name>
    <dbReference type="NCBI Taxonomy" id="30019"/>
    <lineage>
        <taxon>Eukaryota</taxon>
        <taxon>Metazoa</taxon>
        <taxon>Ecdysozoa</taxon>
        <taxon>Arthropoda</taxon>
        <taxon>Hexapoda</taxon>
        <taxon>Insecta</taxon>
        <taxon>Pterygota</taxon>
        <taxon>Neoptera</taxon>
        <taxon>Endopterygota</taxon>
        <taxon>Diptera</taxon>
        <taxon>Brachycera</taxon>
        <taxon>Muscomorpha</taxon>
        <taxon>Ephydroidea</taxon>
        <taxon>Drosophilidae</taxon>
        <taxon>Drosophila</taxon>
    </lineage>
</organism>
<dbReference type="InterPro" id="IPR001791">
    <property type="entry name" value="Laminin_G"/>
</dbReference>
<evidence type="ECO:0000256" key="5">
    <source>
        <dbReference type="PROSITE-ProRule" id="PRU01201"/>
    </source>
</evidence>
<feature type="repeat" description="CSPG" evidence="5">
    <location>
        <begin position="659"/>
        <end position="755"/>
    </location>
</feature>
<evidence type="ECO:0000256" key="7">
    <source>
        <dbReference type="SAM" id="Phobius"/>
    </source>
</evidence>
<keyword evidence="3" id="KW-0325">Glycoprotein</keyword>
<evidence type="ECO:0000256" key="1">
    <source>
        <dbReference type="ARBA" id="ARBA00022729"/>
    </source>
</evidence>
<protein>
    <submittedName>
        <fullName evidence="9">Kon</fullName>
    </submittedName>
</protein>
<dbReference type="Pfam" id="PF16184">
    <property type="entry name" value="Cadherin_3"/>
    <property type="match status" value="15"/>
</dbReference>
<evidence type="ECO:0000313" key="9">
    <source>
        <dbReference type="EMBL" id="ALC40192.1"/>
    </source>
</evidence>
<sequence>FVVSVAECDDVPGKLQLLFNPLETLTKTLSYQKFETLQVQEGERALITKNHFEIRFNIYESLQFQVSLPPAHGVVCKYDELSGLTTPIELFTLEQLFRSDVYYCHDDTESTLDNFELLILSGEQTDLQFVANMQVHIKLVNDNEPYRIAVDRVFHVVRNGLRTLNSNILQYLDADVNTNHTDIHFIHVSSTNGAFYKSGQFVDNFSQADIANRKIMFQHSGPDVGTASFIVTDRQQEVNGQLEVRASDPFVSMLPANASIVQEGKFVVLKNKDFVLETNLDMKLDGIYYEVIKPPSYGILMYLSGQRAENGSLLHKATNFTSLGNFTHMDIERERLVYWNTEIASMDKLRDVLEVVHPNISPGDITFLVTSSPMHGYLEMQSMSFDDEYNCKVFDQSSVNNEKMFYIQAGVNQSTDYFVFDVTNGITWLRQLVLKIVIIPEKLYMHTNIITVVEGKTVQLSATDIQPYSEYYRGKIVEYIVTITGSSGHILAGNSKVKRFTQKQLELGTIQYVHNGSENSTDSLTMVAMARNKESEPFELEFVVEQVNDEQPMMVTNTGLQVWNGGRYIIKNTDLFAQDYDTPPENLTYVIQHIYGGYLAESATPLQKIEQFTQAQVNAEQIYFMHDTNSRRNELSFIVTDGLFNTSTQLLHIEIKPIEILMMHNENLHVFPLTKKQILRDHLHFKCSDENREIRYNVTVPPTLGRLINEYLGNGYAKEISEFTQNDLDNGHIFYEHTAVIMEFRINDSFYFDVVAERSDRLLDQKFNIEISVSSGGLLRFLPVSKLTVDEGGSVPINLDFSKILEYLKTRAGINNPELFIETAQKPSHGSIGLVSLFGDGYVSMPLQEAKMSTNIRVKFRTGQEDALLFLAAGRTDYCLLRLEHGLISFSYKIERDVVQLQSPQSQKLNDLEWHDVAVQRFENNVTLQVDGHIMRQQLPGELGALNVHFGTFLGGVGDFTAEFLNDVIGFRGCISDVFYNNINIIKRAKDRTGHTTSMGVAWSCSNEFDGTIQDSISFLSNDSYALMLKESFAVGETLSFQFRTMTESGTIFFNGGYDFVLLEIEDQKLKLTFNKAGSLVQFTTNELIADGKWHSVVLRYNAAMAELMLDEAAHTYSGHHANESKTSINLEKSVFFGGVQEETRRRLINKGLRINELSFKGCMRELKVNNLALGFAEMSISRHLALGCLWKYPCVEHNPCLKSGICSQHGVDDFICYCDQSYCIKADFQGPFKIFTETSPELELLYISPMQLLEGGSTFLTPRIIEVLLETRRYPSLNEQSIAFHVVQQPKFGQLLQYVQEKSSFVPCRSFNLADLNTDKLKYVHNGQENFNDHATLDMQIYGDAHKIPENILGKHRFLLHANITPTNDPPQLQLHAHKILRILEGIERVLDVDLFNIVDPDSEPKDLIYTIKASDNSQEAFGRFLVAGVPSMSFSQQDVDVGKVSYLYNSTTVEAFSYQLQLQVSDGIETSDTIYLPVSVHPLELRVVNNTGLVMIHKSSLLLSPANLSIGTNAADEHIDIRYDVVKPPQHGSLQHWRQFDGSWINVEWFTDSQMQLGHVRYLHNSDFPWHDEFKFIASFGFVTTQTFDFRITFTRLRIERSSPEVIAINGTRELLLTNQLLNFETVPVGSFGRNVIYKIIKPTMYGGIYVEGSRKPAKQLDSFTQQDIDKRRIRYRTHHSCYSSFNDQLEFVVSVAECDDVPGKLQLLFNPLETLTKTLSYQKFETLQVQEGERALITKNHFEIRFNIYESLQFQVSLPPAHGVVCKYDELSGLTTPIELFTLEQLFRSDVYYCHDDTESTLDNFELLILSGEQTDLQFVANMQVHIKLVNDNEPYRIAVDRVFHVVRNGLRTLNSNILQYLDADVNTNHTDIHFIHVSSTNGAFYKSGQFVDNFSQADIANRKIMFQHSGPDVGTASFIVTDRQHEVNGQLEVRASDPFVSMLPANASIVQEGKFVVLKNKDFVLETNLDMKLDGIYYEVIKPPSYGILMYLSGQRAENGSLLHKATNFTSLGNFTHMDIERERLVYWNTEIASMDKLRYRVHIKNITAEGEVIFRIYPSAYWEPLQVKQNKTLNVEESTSVLISRDVLEVVHPNISPGDITFLVTSSPMHGYLEMQSMSFDDEYNCKVFDQSSVNNEKMFYIQAGVNQSTDYFVFDVTNGITWLRQLVLKIVIIPEKLYMHTNIITVVEGKTVQLSATDIQPYSEYYRGKIVEYIVTITGSSGHILAGNSKVKRFTQKQLELGTIQYVHNGSENSTDSLTMVAMARNKESEPFELEFVVEQVNDEQPMMVTNTGLQVWNGGRYIIKNTDLFAQDYDTPPENLTYVIQHIYGGYLAESATPLQKIEQFTQAQVNAEQIYFMHDTNSRRNELSFIVTDGLFNTSTQLLHIEIKPIEILMMHNENLHVFPLTKKQILRDHLHFKCSDENREIRYNVTVPPTLGRLINEYLGNGYAKEISEFTQNDLDNGHIFYEHTAVIMEFRINDSFYFDVVAERSDRLLDQKFNIEISVSSGGLLRFLPVSKLTVDEGGSVPINLDFSKILEYLKTRAGINNPELFIETAQKPSHGSIGLGHEFKAVQRYHPSDFFTKKVYYIHDHTDTLEDTILMGVYLTQGNIFLCNLTIPVSINPINDQPFQLMTHLPQMLVVEGENRTITRNVLLTEDKDTPPEEIIYDVMSGPTLGQLKKLNNDGQAEELAVYSNQFTQADINNDRIIYVHFGMPQSTTFCFTVTDGQFNPAYEIFTIKVAPIALLPADLQLPVSLQQGATSAAMKLEHIGLVTNVQLERLAYNITNSPLHGIILYKYQPTLRFNQQQLETTQISYMQTDITRSNDTFQVSAYVPQTNYAAQVDVMVIVEPVIKINDIAMRDAESSTSAAAGKMRLSNSLVNDNPLSLKLNKFNPKFVITRKPATGQLMKIIRSSSGYGTADLPNERATDIFSYKELRSGAIYFVPNAAVADTEADNDSFEYQLLIKSVQPAQGIVNIEYRPQLVEMDTVPLGAARIAINYLAVGCAIFILLICLLIVLLLLKLRKMRKRKADISKDQPPALPCPPDLTSVSPQHHHHHHHHHYASSEADSVPVTGNSTPLPGFSNIPHCKVIPVESYKHEFPDYDPDEDETDDQCDPQQMMLPARYNPYHVEHDAWSSSCDMANDFAGYASVPQSISISGSVSSPPSAPPTNPLLRRNQYWV</sequence>
<dbReference type="InterPro" id="IPR051561">
    <property type="entry name" value="FRAS1_ECM"/>
</dbReference>
<gene>
    <name evidence="9" type="ORF">Dbus_chr2Lg2277</name>
</gene>
<feature type="repeat" description="CSPG" evidence="5">
    <location>
        <begin position="1242"/>
        <end position="1341"/>
    </location>
</feature>
<feature type="region of interest" description="Disordered" evidence="6">
    <location>
        <begin position="3044"/>
        <end position="3089"/>
    </location>
</feature>
<feature type="non-terminal residue" evidence="9">
    <location>
        <position position="1"/>
    </location>
</feature>
<evidence type="ECO:0000259" key="8">
    <source>
        <dbReference type="PROSITE" id="PS50025"/>
    </source>
</evidence>
<dbReference type="PROSITE" id="PS51854">
    <property type="entry name" value="CSPG"/>
    <property type="match status" value="11"/>
</dbReference>
<feature type="region of interest" description="Disordered" evidence="6">
    <location>
        <begin position="3169"/>
        <end position="3192"/>
    </location>
</feature>
<evidence type="ECO:0000313" key="10">
    <source>
        <dbReference type="Proteomes" id="UP000494163"/>
    </source>
</evidence>
<dbReference type="InterPro" id="IPR013320">
    <property type="entry name" value="ConA-like_dom_sf"/>
</dbReference>
<keyword evidence="1" id="KW-0732">Signal</keyword>
<feature type="repeat" description="CSPG" evidence="5">
    <location>
        <begin position="551"/>
        <end position="642"/>
    </location>
</feature>
<feature type="repeat" description="CSPG" evidence="5">
    <location>
        <begin position="2637"/>
        <end position="2736"/>
    </location>
</feature>
<keyword evidence="10" id="KW-1185">Reference proteome</keyword>
<keyword evidence="7" id="KW-1133">Transmembrane helix</keyword>
<feature type="compositionally biased region" description="Basic residues" evidence="6">
    <location>
        <begin position="3063"/>
        <end position="3073"/>
    </location>
</feature>
<evidence type="ECO:0000256" key="4">
    <source>
        <dbReference type="PROSITE-ProRule" id="PRU00122"/>
    </source>
</evidence>
<keyword evidence="2" id="KW-0677">Repeat</keyword>
<dbReference type="PANTHER" id="PTHR45739">
    <property type="entry name" value="MATRIX PROTEIN, PUTATIVE-RELATED"/>
    <property type="match status" value="1"/>
</dbReference>
<dbReference type="Gene3D" id="2.60.120.200">
    <property type="match status" value="2"/>
</dbReference>
<proteinExistence type="predicted"/>
<dbReference type="CDD" id="cd00110">
    <property type="entry name" value="LamG"/>
    <property type="match status" value="2"/>
</dbReference>
<feature type="domain" description="Laminin G" evidence="8">
    <location>
        <begin position="1016"/>
        <end position="1189"/>
    </location>
</feature>
<evidence type="ECO:0000256" key="6">
    <source>
        <dbReference type="SAM" id="MobiDB-lite"/>
    </source>
</evidence>
<dbReference type="GO" id="GO:0009653">
    <property type="term" value="P:anatomical structure morphogenesis"/>
    <property type="evidence" value="ECO:0007669"/>
    <property type="project" value="TreeGrafter"/>
</dbReference>
<dbReference type="OMA" id="SYFGDSH"/>
<dbReference type="PANTHER" id="PTHR45739:SF12">
    <property type="entry name" value="CHONDROITIN SULFATE PROTEOGLYCAN 4-LIKE ISOFORM X2"/>
    <property type="match status" value="1"/>
</dbReference>
<dbReference type="InterPro" id="IPR039005">
    <property type="entry name" value="CSPG_rpt"/>
</dbReference>
<dbReference type="EMBL" id="CP012523">
    <property type="protein sequence ID" value="ALC40192.1"/>
    <property type="molecule type" value="Genomic_DNA"/>
</dbReference>
<feature type="domain" description="Laminin G" evidence="8">
    <location>
        <begin position="834"/>
        <end position="1005"/>
    </location>
</feature>
<dbReference type="SMART" id="SM00282">
    <property type="entry name" value="LamG"/>
    <property type="match status" value="2"/>
</dbReference>
<evidence type="ECO:0000256" key="3">
    <source>
        <dbReference type="ARBA" id="ARBA00023180"/>
    </source>
</evidence>
<feature type="transmembrane region" description="Helical" evidence="7">
    <location>
        <begin position="3010"/>
        <end position="3031"/>
    </location>
</feature>
<accession>A0A0M4EH49</accession>
<dbReference type="STRING" id="30019.A0A0M4EH49"/>
<feature type="repeat" description="CSPG" evidence="5">
    <location>
        <begin position="2069"/>
        <end position="2163"/>
    </location>
</feature>
<dbReference type="OrthoDB" id="430044at2759"/>
<comment type="caution">
    <text evidence="4">Lacks conserved residue(s) required for the propagation of feature annotation.</text>
</comment>
<keyword evidence="7" id="KW-0812">Transmembrane</keyword>
<feature type="repeat" description="CSPG" evidence="5">
    <location>
        <begin position="2291"/>
        <end position="2382"/>
    </location>
</feature>
<dbReference type="PROSITE" id="PS50025">
    <property type="entry name" value="LAM_G_DOMAIN"/>
    <property type="match status" value="2"/>
</dbReference>
<dbReference type="Proteomes" id="UP000494163">
    <property type="component" value="Chromosome 2L"/>
</dbReference>
<name>A0A0M4EH49_DROBS</name>
<keyword evidence="7" id="KW-0472">Membrane</keyword>
<feature type="repeat" description="CSPG" evidence="5">
    <location>
        <begin position="1721"/>
        <end position="1813"/>
    </location>
</feature>